<evidence type="ECO:0000313" key="4">
    <source>
        <dbReference type="Proteomes" id="UP000518605"/>
    </source>
</evidence>
<organism evidence="3 4">
    <name type="scientific">Paenibacillus endophyticus</name>
    <dbReference type="NCBI Taxonomy" id="1294268"/>
    <lineage>
        <taxon>Bacteria</taxon>
        <taxon>Bacillati</taxon>
        <taxon>Bacillota</taxon>
        <taxon>Bacilli</taxon>
        <taxon>Bacillales</taxon>
        <taxon>Paenibacillaceae</taxon>
        <taxon>Paenibacillus</taxon>
    </lineage>
</organism>
<dbReference type="Proteomes" id="UP000518605">
    <property type="component" value="Unassembled WGS sequence"/>
</dbReference>
<gene>
    <name evidence="3" type="ORF">FHS16_003104</name>
</gene>
<dbReference type="PROSITE" id="PS51257">
    <property type="entry name" value="PROKAR_LIPOPROTEIN"/>
    <property type="match status" value="1"/>
</dbReference>
<dbReference type="AlphaFoldDB" id="A0A7W5C953"/>
<evidence type="ECO:0000313" key="3">
    <source>
        <dbReference type="EMBL" id="MBB3153045.1"/>
    </source>
</evidence>
<evidence type="ECO:0008006" key="5">
    <source>
        <dbReference type="Google" id="ProtNLM"/>
    </source>
</evidence>
<sequence length="236" mass="25671">MNLYQKKPAKTAMLAASALIILLTGCQSAIPKETAGTTSNVVSPRNDQNDSPDTPQKNYIETEDGELSPVEPYWNAADTSSDASAETSTVRKDKDTKASVQTESEDPEWNPDQPMLKGVSIGNDHSAITKRFGVPLDSYKLDEESEPITVLEYDGFAIGINPFQSVQFVEVFGKNISAGLSGLQVGDKPELALRTLGKPEKQTAYLLTYETINALLKLDLDPVHNEIVSIKLLALN</sequence>
<comment type="caution">
    <text evidence="3">The sequence shown here is derived from an EMBL/GenBank/DDBJ whole genome shotgun (WGS) entry which is preliminary data.</text>
</comment>
<proteinExistence type="predicted"/>
<dbReference type="EMBL" id="JACHXW010000008">
    <property type="protein sequence ID" value="MBB3153045.1"/>
    <property type="molecule type" value="Genomic_DNA"/>
</dbReference>
<reference evidence="3 4" key="1">
    <citation type="submission" date="2020-08" db="EMBL/GenBank/DDBJ databases">
        <title>Genomic Encyclopedia of Type Strains, Phase III (KMG-III): the genomes of soil and plant-associated and newly described type strains.</title>
        <authorList>
            <person name="Whitman W."/>
        </authorList>
    </citation>
    <scope>NUCLEOTIDE SEQUENCE [LARGE SCALE GENOMIC DNA]</scope>
    <source>
        <strain evidence="3 4">CECT 8234</strain>
    </source>
</reference>
<keyword evidence="4" id="KW-1185">Reference proteome</keyword>
<evidence type="ECO:0000256" key="1">
    <source>
        <dbReference type="SAM" id="MobiDB-lite"/>
    </source>
</evidence>
<accession>A0A7W5C953</accession>
<name>A0A7W5C953_9BACL</name>
<feature type="compositionally biased region" description="Low complexity" evidence="1">
    <location>
        <begin position="76"/>
        <end position="88"/>
    </location>
</feature>
<dbReference type="RefSeq" id="WP_183563867.1">
    <property type="nucleotide sequence ID" value="NZ_CBCSLB010000015.1"/>
</dbReference>
<feature type="signal peptide" evidence="2">
    <location>
        <begin position="1"/>
        <end position="29"/>
    </location>
</feature>
<evidence type="ECO:0000256" key="2">
    <source>
        <dbReference type="SAM" id="SignalP"/>
    </source>
</evidence>
<feature type="compositionally biased region" description="Polar residues" evidence="1">
    <location>
        <begin position="35"/>
        <end position="59"/>
    </location>
</feature>
<keyword evidence="2" id="KW-0732">Signal</keyword>
<feature type="chain" id="PRO_5030971337" description="DUF4309 domain-containing protein" evidence="2">
    <location>
        <begin position="30"/>
        <end position="236"/>
    </location>
</feature>
<feature type="region of interest" description="Disordered" evidence="1">
    <location>
        <begin position="35"/>
        <end position="114"/>
    </location>
</feature>
<protein>
    <recommendedName>
        <fullName evidence="5">DUF4309 domain-containing protein</fullName>
    </recommendedName>
</protein>